<evidence type="ECO:0000313" key="3">
    <source>
        <dbReference type="EMBL" id="KAK7753909.1"/>
    </source>
</evidence>
<reference evidence="3 4" key="1">
    <citation type="submission" date="2024-02" db="EMBL/GenBank/DDBJ databases">
        <title>De novo assembly and annotation of 12 fungi associated with fruit tree decline syndrome in Ontario, Canada.</title>
        <authorList>
            <person name="Sulman M."/>
            <person name="Ellouze W."/>
            <person name="Ilyukhin E."/>
        </authorList>
    </citation>
    <scope>NUCLEOTIDE SEQUENCE [LARGE SCALE GENOMIC DNA]</scope>
    <source>
        <strain evidence="3 4">M11/M66-122</strain>
    </source>
</reference>
<comment type="caution">
    <text evidence="3">The sequence shown here is derived from an EMBL/GenBank/DDBJ whole genome shotgun (WGS) entry which is preliminary data.</text>
</comment>
<keyword evidence="4" id="KW-1185">Reference proteome</keyword>
<dbReference type="AlphaFoldDB" id="A0AAN9URC3"/>
<sequence length="241" mass="24552">MMLAIPSSFIFISLALLFSHGARAAVLKSPRTVDLNALCNTHTPSTLASPTSALVAHAPPALPSSSMPSVNSSTIVPLHQEGQQQQSPPSPPPPSPPSTLALAVETSTAAIEAAEVDMGNIPYEESVTTTCTRVPGVAAAAAAMMTTAAPSASPPPVDPDAAREFQEAYGDRYTQTTYWSCQTEGVFKGHCGWHEPIIEIAAAASSGAGERRRGPAALALALRAGVVATGAVVVGGAAFAL</sequence>
<dbReference type="EMBL" id="JAKJXP020000024">
    <property type="protein sequence ID" value="KAK7753909.1"/>
    <property type="molecule type" value="Genomic_DNA"/>
</dbReference>
<evidence type="ECO:0000256" key="1">
    <source>
        <dbReference type="SAM" id="MobiDB-lite"/>
    </source>
</evidence>
<evidence type="ECO:0000256" key="2">
    <source>
        <dbReference type="SAM" id="SignalP"/>
    </source>
</evidence>
<organism evidence="3 4">
    <name type="scientific">Diatrype stigma</name>
    <dbReference type="NCBI Taxonomy" id="117547"/>
    <lineage>
        <taxon>Eukaryota</taxon>
        <taxon>Fungi</taxon>
        <taxon>Dikarya</taxon>
        <taxon>Ascomycota</taxon>
        <taxon>Pezizomycotina</taxon>
        <taxon>Sordariomycetes</taxon>
        <taxon>Xylariomycetidae</taxon>
        <taxon>Xylariales</taxon>
        <taxon>Diatrypaceae</taxon>
        <taxon>Diatrype</taxon>
    </lineage>
</organism>
<protein>
    <submittedName>
        <fullName evidence="3">Uncharacterized protein</fullName>
    </submittedName>
</protein>
<feature type="signal peptide" evidence="2">
    <location>
        <begin position="1"/>
        <end position="24"/>
    </location>
</feature>
<dbReference type="Proteomes" id="UP001320420">
    <property type="component" value="Unassembled WGS sequence"/>
</dbReference>
<evidence type="ECO:0000313" key="4">
    <source>
        <dbReference type="Proteomes" id="UP001320420"/>
    </source>
</evidence>
<feature type="compositionally biased region" description="Pro residues" evidence="1">
    <location>
        <begin position="88"/>
        <end position="97"/>
    </location>
</feature>
<gene>
    <name evidence="3" type="ORF">SLS62_004006</name>
</gene>
<feature type="region of interest" description="Disordered" evidence="1">
    <location>
        <begin position="79"/>
        <end position="100"/>
    </location>
</feature>
<feature type="chain" id="PRO_5043003270" evidence="2">
    <location>
        <begin position="25"/>
        <end position="241"/>
    </location>
</feature>
<accession>A0AAN9URC3</accession>
<name>A0AAN9URC3_9PEZI</name>
<proteinExistence type="predicted"/>
<keyword evidence="2" id="KW-0732">Signal</keyword>